<evidence type="ECO:0000313" key="1">
    <source>
        <dbReference type="EMBL" id="KAH7027204.1"/>
    </source>
</evidence>
<dbReference type="RefSeq" id="XP_046010003.1">
    <property type="nucleotide sequence ID" value="XM_046154360.1"/>
</dbReference>
<dbReference type="AlphaFoldDB" id="A0A9P9BNB0"/>
<protein>
    <submittedName>
        <fullName evidence="1">Uncharacterized protein</fullName>
    </submittedName>
</protein>
<name>A0A9P9BNB0_9PEZI</name>
<dbReference type="EMBL" id="JAGTJQ010000007">
    <property type="protein sequence ID" value="KAH7027204.1"/>
    <property type="molecule type" value="Genomic_DNA"/>
</dbReference>
<sequence length="170" mass="19380">MVLPLDTKSPPIVFSTGLLTRLNFQKSPSISRHSRVHGRRWIHNDALPILLKPSSLSSLKISPAARNIRPTLLTSRLDPPFSAFFDHSNDLPHLRQNADDGCAGRACGNQLDFPFISKCGRILGIIRERFAAPFSFSRIRERLMFGDPSWRPWIACEHVGEQPTWKIRQW</sequence>
<organism evidence="1 2">
    <name type="scientific">Microdochium trichocladiopsis</name>
    <dbReference type="NCBI Taxonomy" id="1682393"/>
    <lineage>
        <taxon>Eukaryota</taxon>
        <taxon>Fungi</taxon>
        <taxon>Dikarya</taxon>
        <taxon>Ascomycota</taxon>
        <taxon>Pezizomycotina</taxon>
        <taxon>Sordariomycetes</taxon>
        <taxon>Xylariomycetidae</taxon>
        <taxon>Xylariales</taxon>
        <taxon>Microdochiaceae</taxon>
        <taxon>Microdochium</taxon>
    </lineage>
</organism>
<dbReference type="Proteomes" id="UP000756346">
    <property type="component" value="Unassembled WGS sequence"/>
</dbReference>
<proteinExistence type="predicted"/>
<reference evidence="1" key="1">
    <citation type="journal article" date="2021" name="Nat. Commun.">
        <title>Genetic determinants of endophytism in the Arabidopsis root mycobiome.</title>
        <authorList>
            <person name="Mesny F."/>
            <person name="Miyauchi S."/>
            <person name="Thiergart T."/>
            <person name="Pickel B."/>
            <person name="Atanasova L."/>
            <person name="Karlsson M."/>
            <person name="Huettel B."/>
            <person name="Barry K.W."/>
            <person name="Haridas S."/>
            <person name="Chen C."/>
            <person name="Bauer D."/>
            <person name="Andreopoulos W."/>
            <person name="Pangilinan J."/>
            <person name="LaButti K."/>
            <person name="Riley R."/>
            <person name="Lipzen A."/>
            <person name="Clum A."/>
            <person name="Drula E."/>
            <person name="Henrissat B."/>
            <person name="Kohler A."/>
            <person name="Grigoriev I.V."/>
            <person name="Martin F.M."/>
            <person name="Hacquard S."/>
        </authorList>
    </citation>
    <scope>NUCLEOTIDE SEQUENCE</scope>
    <source>
        <strain evidence="1">MPI-CAGE-CH-0230</strain>
    </source>
</reference>
<comment type="caution">
    <text evidence="1">The sequence shown here is derived from an EMBL/GenBank/DDBJ whole genome shotgun (WGS) entry which is preliminary data.</text>
</comment>
<evidence type="ECO:0000313" key="2">
    <source>
        <dbReference type="Proteomes" id="UP000756346"/>
    </source>
</evidence>
<keyword evidence="2" id="KW-1185">Reference proteome</keyword>
<accession>A0A9P9BNB0</accession>
<dbReference type="GeneID" id="70183906"/>
<gene>
    <name evidence="1" type="ORF">B0I36DRAFT_326660</name>
</gene>